<keyword evidence="2" id="KW-1185">Reference proteome</keyword>
<dbReference type="PANTHER" id="PTHR47691">
    <property type="entry name" value="REGULATOR-RELATED"/>
    <property type="match status" value="1"/>
</dbReference>
<organism evidence="1 2">
    <name type="scientific">Mycobacterium ulcerans</name>
    <dbReference type="NCBI Taxonomy" id="1809"/>
    <lineage>
        <taxon>Bacteria</taxon>
        <taxon>Bacillati</taxon>
        <taxon>Actinomycetota</taxon>
        <taxon>Actinomycetes</taxon>
        <taxon>Mycobacteriales</taxon>
        <taxon>Mycobacteriaceae</taxon>
        <taxon>Mycobacterium</taxon>
        <taxon>Mycobacterium ulcerans group</taxon>
    </lineage>
</organism>
<accession>A0ABY3VE01</accession>
<proteinExistence type="predicted"/>
<name>A0ABY3VE01_MYCUL</name>
<dbReference type="RefSeq" id="WP_128145932.1">
    <property type="nucleotide sequence ID" value="NZ_CP085200.1"/>
</dbReference>
<evidence type="ECO:0000313" key="2">
    <source>
        <dbReference type="Proteomes" id="UP001055253"/>
    </source>
</evidence>
<sequence length="146" mass="15566">MIELGDLSNGELLVAAAAAALGIRDQTARPLLEVMVETLADRGALLVLDNCEHIIDAAVPFIQTLLARCPRLKILATSREFFDIDTEVVAAGSSAVGSRYQSPAWSAGFGPLRCRGVVCQTCPCQPAQFQAHRAQCCGRRAHLCSA</sequence>
<dbReference type="EMBL" id="CP092429">
    <property type="protein sequence ID" value="ULP53513.1"/>
    <property type="molecule type" value="Genomic_DNA"/>
</dbReference>
<evidence type="ECO:0000313" key="1">
    <source>
        <dbReference type="EMBL" id="ULP53513.1"/>
    </source>
</evidence>
<dbReference type="Proteomes" id="UP001055253">
    <property type="component" value="Chromosome"/>
</dbReference>
<dbReference type="PANTHER" id="PTHR47691:SF3">
    <property type="entry name" value="HTH-TYPE TRANSCRIPTIONAL REGULATOR RV0890C-RELATED"/>
    <property type="match status" value="1"/>
</dbReference>
<gene>
    <name evidence="1" type="ORF">MJO63_11160</name>
</gene>
<reference evidence="1" key="1">
    <citation type="submission" date="2022-08" db="EMBL/GenBank/DDBJ databases">
        <title>Whole genome sequencing of non-tuberculosis mycobacteria type-strains.</title>
        <authorList>
            <person name="Igarashi Y."/>
            <person name="Osugi A."/>
            <person name="Mitarai S."/>
        </authorList>
    </citation>
    <scope>NUCLEOTIDE SEQUENCE</scope>
    <source>
        <strain evidence="1">ATCC 19423</strain>
    </source>
</reference>
<protein>
    <submittedName>
        <fullName evidence="1">Uncharacterized protein</fullName>
    </submittedName>
</protein>